<keyword evidence="1" id="KW-0175">Coiled coil</keyword>
<evidence type="ECO:0000313" key="4">
    <source>
        <dbReference type="EMBL" id="CUU08397.1"/>
    </source>
</evidence>
<feature type="transmembrane region" description="Helical" evidence="2">
    <location>
        <begin position="9"/>
        <end position="30"/>
    </location>
</feature>
<keyword evidence="6" id="KW-1185">Reference proteome</keyword>
<evidence type="ECO:0000313" key="6">
    <source>
        <dbReference type="Proteomes" id="UP000182200"/>
    </source>
</evidence>
<accession>A0A0P1LY00</accession>
<reference evidence="4 5" key="1">
    <citation type="submission" date="2015-11" db="EMBL/GenBank/DDBJ databases">
        <authorList>
            <person name="Zhang Y."/>
            <person name="Guo Z."/>
        </authorList>
    </citation>
    <scope>NUCLEOTIDE SEQUENCE [LARGE SCALE GENOMIC DNA]</scope>
    <source>
        <strain evidence="4">JGI-4</strain>
    </source>
</reference>
<keyword evidence="2" id="KW-1133">Transmembrane helix</keyword>
<dbReference type="RefSeq" id="WP_047133467.1">
    <property type="nucleotide sequence ID" value="NZ_CZVI01000011.1"/>
</dbReference>
<accession>A0A0S4NEF4</accession>
<accession>A0A0P1LPU5</accession>
<accession>A0A0P1LE46</accession>
<proteinExistence type="predicted"/>
<accession>A0A0N7MNI2</accession>
<dbReference type="EMBL" id="CZVI01000011">
    <property type="protein sequence ID" value="CUS86781.1"/>
    <property type="molecule type" value="Genomic_DNA"/>
</dbReference>
<evidence type="ECO:0000256" key="2">
    <source>
        <dbReference type="SAM" id="Phobius"/>
    </source>
</evidence>
<evidence type="ECO:0000313" key="5">
    <source>
        <dbReference type="Proteomes" id="UP000182011"/>
    </source>
</evidence>
<dbReference type="STRING" id="1633631.GCA_001442925_02072"/>
<name>A0A0P1L943_9BACT</name>
<feature type="coiled-coil region" evidence="1">
    <location>
        <begin position="34"/>
        <end position="78"/>
    </location>
</feature>
<dbReference type="EMBL" id="FAOP01000009">
    <property type="protein sequence ID" value="CUU08397.1"/>
    <property type="molecule type" value="Genomic_DNA"/>
</dbReference>
<dbReference type="OrthoDB" id="9773186at2"/>
<sequence length="293" mass="34046">MPYKTRNTLILLAFLVIIIAVGAYFIVYSYPKKINEAKAEIRNTEQQINTLAGLQVELYNLQKQIKEEQEKLAQLDKQIVPDVTPAMTYSYLNSILNYAGFVKFDMLYMGSKKAQKYAYNIYNIKGEASFENIYKFIWYLERGPQIYRIARLDLRGVETRDEETKRFKIVVPFQMEVHALYAEVKDLPPIKRTLGDVVVEEVKNPFAPYIYRELPPNTRGLLEVERADLKAVIPGRAFIADHTGKIHVLREGDEVYLGYVTKIDIDKNQVEFTLNKAGIVEKFVLKLRFEQQK</sequence>
<keyword evidence="2" id="KW-0812">Transmembrane</keyword>
<evidence type="ECO:0000256" key="1">
    <source>
        <dbReference type="SAM" id="Coils"/>
    </source>
</evidence>
<evidence type="ECO:0000313" key="3">
    <source>
        <dbReference type="EMBL" id="CUS86781.1"/>
    </source>
</evidence>
<accession>A0A0P1L943</accession>
<accession>A0A0P1P1K3</accession>
<dbReference type="Proteomes" id="UP000182011">
    <property type="component" value="Unassembled WGS sequence"/>
</dbReference>
<protein>
    <submittedName>
        <fullName evidence="4">Tfp pilus assembly protein PilO</fullName>
    </submittedName>
</protein>
<accession>A0A0P1LJ68</accession>
<dbReference type="Proteomes" id="UP000182200">
    <property type="component" value="Unassembled WGS sequence"/>
</dbReference>
<dbReference type="AlphaFoldDB" id="A0A0P1L943"/>
<reference evidence="3 6" key="2">
    <citation type="submission" date="2015-11" db="EMBL/GenBank/DDBJ databases">
        <authorList>
            <person name="Varghese N."/>
        </authorList>
    </citation>
    <scope>NUCLEOTIDE SEQUENCE [LARGE SCALE GENOMIC DNA]</scope>
    <source>
        <strain evidence="3 6">JGI-8</strain>
    </source>
</reference>
<gene>
    <name evidence="4" type="ORF">JGI4_02079</name>
    <name evidence="3" type="ORF">JGI8_01036</name>
</gene>
<keyword evidence="2" id="KW-0472">Membrane</keyword>
<organism evidence="4 5">
    <name type="scientific">Candidatus Kryptonium thompsonii</name>
    <dbReference type="NCBI Taxonomy" id="1633631"/>
    <lineage>
        <taxon>Bacteria</taxon>
        <taxon>Pseudomonadati</taxon>
        <taxon>Candidatus Kryptoniota</taxon>
        <taxon>Candidatus Kryptonium</taxon>
    </lineage>
</organism>